<protein>
    <recommendedName>
        <fullName evidence="3">DUF429 domain-containing protein</fullName>
    </recommendedName>
</protein>
<reference evidence="1 2" key="1">
    <citation type="submission" date="2023-09" db="EMBL/GenBank/DDBJ databases">
        <authorList>
            <person name="Rey-Velasco X."/>
        </authorList>
    </citation>
    <scope>NUCLEOTIDE SEQUENCE [LARGE SCALE GENOMIC DNA]</scope>
    <source>
        <strain evidence="1 2">F390</strain>
    </source>
</reference>
<evidence type="ECO:0000313" key="2">
    <source>
        <dbReference type="Proteomes" id="UP001259803"/>
    </source>
</evidence>
<organism evidence="1 2">
    <name type="scientific">Croceicoccus esteveae</name>
    <dbReference type="NCBI Taxonomy" id="3075597"/>
    <lineage>
        <taxon>Bacteria</taxon>
        <taxon>Pseudomonadati</taxon>
        <taxon>Pseudomonadota</taxon>
        <taxon>Alphaproteobacteria</taxon>
        <taxon>Sphingomonadales</taxon>
        <taxon>Erythrobacteraceae</taxon>
        <taxon>Croceicoccus</taxon>
    </lineage>
</organism>
<dbReference type="Proteomes" id="UP001259803">
    <property type="component" value="Unassembled WGS sequence"/>
</dbReference>
<dbReference type="EMBL" id="JAVRHS010000001">
    <property type="protein sequence ID" value="MDT0574967.1"/>
    <property type="molecule type" value="Genomic_DNA"/>
</dbReference>
<keyword evidence="2" id="KW-1185">Reference proteome</keyword>
<evidence type="ECO:0000313" key="1">
    <source>
        <dbReference type="EMBL" id="MDT0574967.1"/>
    </source>
</evidence>
<gene>
    <name evidence="1" type="ORF">RM533_02075</name>
</gene>
<dbReference type="RefSeq" id="WP_311339521.1">
    <property type="nucleotide sequence ID" value="NZ_JAVRHS010000001.1"/>
</dbReference>
<accession>A0ABU2ZHS7</accession>
<sequence>MTAARFGQFIAIDWSGARGERHKGIAIASCRLDGGAPVLLKRESGWSRADVLAMLRSDLADDTLVGLDLGIALPFVDAGAYFPGWPDSPPDCRRLWALVDDLCAGDLHLGADGVVDHPALSAYFRRHGGREGNRFHLAGAHHLRGRLRLTELWQERQGCKPYSNFNLVGAAQVGKASLTGMRVLHRLQGCAAVWPVDPLPSSGPVITEIYTALAAIAAGRTAARSKITDGDMLDHALATLGSRQIGQRGAIDDHSADALITAAWLRTVAHDETLWHPPALTEKIAATEGWTFGVR</sequence>
<comment type="caution">
    <text evidence="1">The sequence shown here is derived from an EMBL/GenBank/DDBJ whole genome shotgun (WGS) entry which is preliminary data.</text>
</comment>
<evidence type="ECO:0008006" key="3">
    <source>
        <dbReference type="Google" id="ProtNLM"/>
    </source>
</evidence>
<name>A0ABU2ZHS7_9SPHN</name>
<proteinExistence type="predicted"/>